<protein>
    <submittedName>
        <fullName evidence="2">Uncharacterized protein</fullName>
    </submittedName>
</protein>
<proteinExistence type="predicted"/>
<name>A0A8S1PAH6_9CILI</name>
<reference evidence="2" key="1">
    <citation type="submission" date="2021-01" db="EMBL/GenBank/DDBJ databases">
        <authorList>
            <consortium name="Genoscope - CEA"/>
            <person name="William W."/>
        </authorList>
    </citation>
    <scope>NUCLEOTIDE SEQUENCE</scope>
</reference>
<keyword evidence="3" id="KW-1185">Reference proteome</keyword>
<gene>
    <name evidence="2" type="ORF">PSON_ATCC_30995.1.T0720231</name>
</gene>
<dbReference type="AlphaFoldDB" id="A0A8S1PAH6"/>
<dbReference type="OrthoDB" id="303923at2759"/>
<evidence type="ECO:0000313" key="2">
    <source>
        <dbReference type="EMBL" id="CAD8099851.1"/>
    </source>
</evidence>
<feature type="compositionally biased region" description="Basic and acidic residues" evidence="1">
    <location>
        <begin position="153"/>
        <end position="163"/>
    </location>
</feature>
<feature type="compositionally biased region" description="Polar residues" evidence="1">
    <location>
        <begin position="139"/>
        <end position="152"/>
    </location>
</feature>
<comment type="caution">
    <text evidence="2">The sequence shown here is derived from an EMBL/GenBank/DDBJ whole genome shotgun (WGS) entry which is preliminary data.</text>
</comment>
<sequence>MTEFHVDHIKELKDLEELKQWSKPCSSLQEQLIQSINYYNNILNLLTIIKNNLQFDSFIEISLLNLQDLDNHINKLINIRSIEEFIQDIHLNSQDQFLKVEYWCKNINSFQKNKQNYYNEPNIQSDEKQSIITDIKQVNQNETDSNSPSKINENNEPRIRNSEFQRPNLQKIQNSQIRAQSSNNPSKQSKIIIQQITDQKDTSKQIGFRFSQTLKFERIKLTNEGKIATGCGGFVLCEPSIPKEGKSSFKIRIDKCDQIYIGVCNKYYQQAYQFEPILQQFDKHGSYLINNLGQVYCCKDEKLNNVQKSFKFQSYDVICMIVDYVSKCIEWKQEIKKSMFYKMNFDSNEELYVCVKFQKKNFSNASSVEIVSYELNK</sequence>
<organism evidence="2 3">
    <name type="scientific">Paramecium sonneborni</name>
    <dbReference type="NCBI Taxonomy" id="65129"/>
    <lineage>
        <taxon>Eukaryota</taxon>
        <taxon>Sar</taxon>
        <taxon>Alveolata</taxon>
        <taxon>Ciliophora</taxon>
        <taxon>Intramacronucleata</taxon>
        <taxon>Oligohymenophorea</taxon>
        <taxon>Peniculida</taxon>
        <taxon>Parameciidae</taxon>
        <taxon>Paramecium</taxon>
    </lineage>
</organism>
<evidence type="ECO:0000313" key="3">
    <source>
        <dbReference type="Proteomes" id="UP000692954"/>
    </source>
</evidence>
<evidence type="ECO:0000256" key="1">
    <source>
        <dbReference type="SAM" id="MobiDB-lite"/>
    </source>
</evidence>
<feature type="region of interest" description="Disordered" evidence="1">
    <location>
        <begin position="139"/>
        <end position="168"/>
    </location>
</feature>
<accession>A0A8S1PAH6</accession>
<dbReference type="EMBL" id="CAJJDN010000072">
    <property type="protein sequence ID" value="CAD8099851.1"/>
    <property type="molecule type" value="Genomic_DNA"/>
</dbReference>
<dbReference type="Proteomes" id="UP000692954">
    <property type="component" value="Unassembled WGS sequence"/>
</dbReference>